<dbReference type="InterPro" id="IPR036098">
    <property type="entry name" value="Thymidylate_synthase_ThyX_sf"/>
</dbReference>
<dbReference type="SUPFAM" id="SSF69796">
    <property type="entry name" value="Thymidylate synthase-complementing protein Thy1"/>
    <property type="match status" value="1"/>
</dbReference>
<dbReference type="Pfam" id="PF02511">
    <property type="entry name" value="Thy1"/>
    <property type="match status" value="1"/>
</dbReference>
<dbReference type="Gene3D" id="3.30.1360.170">
    <property type="match status" value="1"/>
</dbReference>
<dbReference type="PROSITE" id="PS51331">
    <property type="entry name" value="THYX"/>
    <property type="match status" value="1"/>
</dbReference>
<dbReference type="GO" id="GO:0050797">
    <property type="term" value="F:thymidylate synthase (FAD) activity"/>
    <property type="evidence" value="ECO:0007669"/>
    <property type="project" value="InterPro"/>
</dbReference>
<dbReference type="AlphaFoldDB" id="A0A0F9PC43"/>
<gene>
    <name evidence="1" type="ORF">LCGC14_0918930</name>
</gene>
<dbReference type="EMBL" id="LAZR01003094">
    <property type="protein sequence ID" value="KKN22087.1"/>
    <property type="molecule type" value="Genomic_DNA"/>
</dbReference>
<dbReference type="InterPro" id="IPR003669">
    <property type="entry name" value="Thymidylate_synthase_ThyX"/>
</dbReference>
<evidence type="ECO:0000313" key="1">
    <source>
        <dbReference type="EMBL" id="KKN22087.1"/>
    </source>
</evidence>
<dbReference type="GO" id="GO:0006231">
    <property type="term" value="P:dTMP biosynthetic process"/>
    <property type="evidence" value="ECO:0007669"/>
    <property type="project" value="InterPro"/>
</dbReference>
<organism evidence="1">
    <name type="scientific">marine sediment metagenome</name>
    <dbReference type="NCBI Taxonomy" id="412755"/>
    <lineage>
        <taxon>unclassified sequences</taxon>
        <taxon>metagenomes</taxon>
        <taxon>ecological metagenomes</taxon>
    </lineage>
</organism>
<comment type="caution">
    <text evidence="1">The sequence shown here is derived from an EMBL/GenBank/DDBJ whole genome shotgun (WGS) entry which is preliminary data.</text>
</comment>
<dbReference type="GO" id="GO:0050660">
    <property type="term" value="F:flavin adenine dinucleotide binding"/>
    <property type="evidence" value="ECO:0007669"/>
    <property type="project" value="InterPro"/>
</dbReference>
<name>A0A0F9PC43_9ZZZZ</name>
<protein>
    <submittedName>
        <fullName evidence="1">Uncharacterized protein</fullName>
    </submittedName>
</protein>
<sequence>MEQLSQRAISPFKLQVVAPTPRLQTLVDNFIQEAAEAAKIDNVPPEDLREVFPQGVLVNLVIGANVRAFHHFFFMRSSPLYGGKGGAHKKFMLLADMMQVLAKEVYPLTMSQILPA</sequence>
<reference evidence="1" key="1">
    <citation type="journal article" date="2015" name="Nature">
        <title>Complex archaea that bridge the gap between prokaryotes and eukaryotes.</title>
        <authorList>
            <person name="Spang A."/>
            <person name="Saw J.H."/>
            <person name="Jorgensen S.L."/>
            <person name="Zaremba-Niedzwiedzka K."/>
            <person name="Martijn J."/>
            <person name="Lind A.E."/>
            <person name="van Eijk R."/>
            <person name="Schleper C."/>
            <person name="Guy L."/>
            <person name="Ettema T.J."/>
        </authorList>
    </citation>
    <scope>NUCLEOTIDE SEQUENCE</scope>
</reference>
<proteinExistence type="predicted"/>
<accession>A0A0F9PC43</accession>